<reference evidence="4 5" key="1">
    <citation type="journal article" date="2013" name="Genome Biol.">
        <title>Comparative genomics of the core and accessory genomes of 48 Sinorhizobium strains comprising five genospecies.</title>
        <authorList>
            <person name="Sugawara M."/>
            <person name="Epstein B."/>
            <person name="Badgley B.D."/>
            <person name="Unno T."/>
            <person name="Xu L."/>
            <person name="Reese J."/>
            <person name="Gyaneshwar P."/>
            <person name="Denny R."/>
            <person name="Mudge J."/>
            <person name="Bharti A.K."/>
            <person name="Farmer A.D."/>
            <person name="May G.D."/>
            <person name="Woodward J.E."/>
            <person name="Medigue C."/>
            <person name="Vallenet D."/>
            <person name="Lajus A."/>
            <person name="Rouy Z."/>
            <person name="Martinez-Vaz B."/>
            <person name="Tiffin P."/>
            <person name="Young N.D."/>
            <person name="Sadowsky M.J."/>
        </authorList>
    </citation>
    <scope>NUCLEOTIDE SEQUENCE [LARGE SCALE GENOMIC DNA]</scope>
    <source>
        <strain evidence="4 5">N6B1</strain>
    </source>
</reference>
<comment type="caution">
    <text evidence="4">The sequence shown here is derived from an EMBL/GenBank/DDBJ whole genome shotgun (WGS) entry which is preliminary data.</text>
</comment>
<dbReference type="Gene3D" id="1.25.40.10">
    <property type="entry name" value="Tetratricopeptide repeat domain"/>
    <property type="match status" value="1"/>
</dbReference>
<evidence type="ECO:0000313" key="1">
    <source>
        <dbReference type="EMBL" id="MQW33493.1"/>
    </source>
</evidence>
<dbReference type="AlphaFoldDB" id="A0AAW9TZA0"/>
<dbReference type="RefSeq" id="WP_153349652.1">
    <property type="nucleotide sequence ID" value="NZ_WISR01000122.1"/>
</dbReference>
<gene>
    <name evidence="1" type="ORF">GHK53_11970</name>
    <name evidence="2" type="ORF">GHK53_19170</name>
    <name evidence="3" type="ORF">GHK53_23045</name>
    <name evidence="4" type="ORF">GHK53_33215</name>
</gene>
<dbReference type="EMBL" id="WISR01000264">
    <property type="protein sequence ID" value="MQW37479.1"/>
    <property type="molecule type" value="Genomic_DNA"/>
</dbReference>
<evidence type="ECO:0000313" key="4">
    <source>
        <dbReference type="EMBL" id="MQW37479.1"/>
    </source>
</evidence>
<reference evidence="4" key="2">
    <citation type="submission" date="2019-10" db="EMBL/GenBank/DDBJ databases">
        <authorList>
            <person name="Sugawara M."/>
            <person name="Epstein B."/>
            <person name="Badgley B."/>
            <person name="Unno T."/>
            <person name="Xu L."/>
            <person name="Reese J."/>
            <person name="Gyaneshwar P."/>
            <person name="Denny R."/>
            <person name="Mudege J."/>
            <person name="Bharti A."/>
            <person name="Farmer A."/>
            <person name="May G."/>
            <person name="Woodward J."/>
            <person name="Medigue C."/>
            <person name="Vallenet D."/>
            <person name="Lajus A."/>
            <person name="Rouy Z."/>
            <person name="Martinez-Vaz B."/>
            <person name="Tiffin P."/>
            <person name="Young N."/>
            <person name="Sadowsky M."/>
        </authorList>
    </citation>
    <scope>NUCLEOTIDE SEQUENCE</scope>
    <source>
        <strain evidence="4">N6B1</strain>
    </source>
</reference>
<name>A0AAW9TZA0_RHIML</name>
<evidence type="ECO:0000313" key="2">
    <source>
        <dbReference type="EMBL" id="MQW34858.1"/>
    </source>
</evidence>
<organism evidence="4 5">
    <name type="scientific">Rhizobium meliloti</name>
    <name type="common">Ensifer meliloti</name>
    <name type="synonym">Sinorhizobium meliloti</name>
    <dbReference type="NCBI Taxonomy" id="382"/>
    <lineage>
        <taxon>Bacteria</taxon>
        <taxon>Pseudomonadati</taxon>
        <taxon>Pseudomonadota</taxon>
        <taxon>Alphaproteobacteria</taxon>
        <taxon>Hyphomicrobiales</taxon>
        <taxon>Rhizobiaceae</taxon>
        <taxon>Sinorhizobium/Ensifer group</taxon>
        <taxon>Sinorhizobium</taxon>
    </lineage>
</organism>
<accession>A0AAW9TZA0</accession>
<dbReference type="InterPro" id="IPR011990">
    <property type="entry name" value="TPR-like_helical_dom_sf"/>
</dbReference>
<dbReference type="SUPFAM" id="SSF48452">
    <property type="entry name" value="TPR-like"/>
    <property type="match status" value="1"/>
</dbReference>
<evidence type="ECO:0000313" key="3">
    <source>
        <dbReference type="EMBL" id="MQW35560.1"/>
    </source>
</evidence>
<evidence type="ECO:0008006" key="6">
    <source>
        <dbReference type="Google" id="ProtNLM"/>
    </source>
</evidence>
<dbReference type="Proteomes" id="UP000429484">
    <property type="component" value="Unassembled WGS sequence"/>
</dbReference>
<dbReference type="EMBL" id="WISR01000190">
    <property type="protein sequence ID" value="MQW35560.1"/>
    <property type="molecule type" value="Genomic_DNA"/>
</dbReference>
<proteinExistence type="predicted"/>
<dbReference type="EMBL" id="WISR01000122">
    <property type="protein sequence ID" value="MQW33493.1"/>
    <property type="molecule type" value="Genomic_DNA"/>
</dbReference>
<dbReference type="EMBL" id="WISR01000160">
    <property type="protein sequence ID" value="MQW34858.1"/>
    <property type="molecule type" value="Genomic_DNA"/>
</dbReference>
<sequence>MVHADQQGVPVDPATALPTEAEVLAQLDRIRFSTEFDAPERARQFLAYVVGETIAGRADRIKAYSIATEVFGRDSSFDAQTDPAVRIEAARIRRALERYYLVEGHNDPLIINMPKGAYVPTFERRIKVHTEPDPGLFVSVRRNSPFGSSRQPWAWVAIAALAFALGSLAANALLRSITPAESEDMAGFRPNIPKLAVMPFEDLTGTPHSAMITRGFTDEVVDKIARFKEIIVVSREKLDGSPDQAEAPAYALEGRVRLDGEKLRLAIRLVQRSDGSVVWANNYDESLATHKIIALQEKAAAAVATAVAQPYGVVFQANAVRFTRSVPDDWEAYACTLAYYGYRSNLSPLTHSSVQECLQQATRQFPNYATAWALLSMTYIDELRFQYRLERSSPISLEHAVAAAARAVELDSQDVRALQAEMLTLFFRGEVDAALAVGARAFAINPNDTELAGEYGFRRALSGQWRSGCELVSQTVERNPGPVGYFEAALAICSYIESDYVAAERWARLADLRANPIYRVILLAILGKLGKEEQAKEEQNWLETNVPGFLENIRKEIALRIRRPEDQQHFIEGLREAGVTIPEGGA</sequence>
<protein>
    <recommendedName>
        <fullName evidence="6">Adenylate cyclase</fullName>
    </recommendedName>
</protein>
<evidence type="ECO:0000313" key="5">
    <source>
        <dbReference type="Proteomes" id="UP000429484"/>
    </source>
</evidence>